<evidence type="ECO:0000256" key="4">
    <source>
        <dbReference type="PIRSR" id="PIRSR617453-50"/>
    </source>
</evidence>
<dbReference type="InterPro" id="IPR033753">
    <property type="entry name" value="GCV_H/Fam206"/>
</dbReference>
<dbReference type="InterPro" id="IPR017453">
    <property type="entry name" value="GCV_H_sub"/>
</dbReference>
<dbReference type="GO" id="GO:0019464">
    <property type="term" value="P:glycine decarboxylation via glycine cleavage system"/>
    <property type="evidence" value="ECO:0007669"/>
    <property type="project" value="UniProtKB-UniRule"/>
</dbReference>
<comment type="subunit">
    <text evidence="3">The glycine cleavage system is composed of four proteins: P, T, L and H.</text>
</comment>
<organism evidence="6 7">
    <name type="scientific">Candidatus Lloydbacteria bacterium RIFCSPHIGHO2_02_FULL_54_17</name>
    <dbReference type="NCBI Taxonomy" id="1798664"/>
    <lineage>
        <taxon>Bacteria</taxon>
        <taxon>Candidatus Lloydiibacteriota</taxon>
    </lineage>
</organism>
<dbReference type="GO" id="GO:0005960">
    <property type="term" value="C:glycine cleavage complex"/>
    <property type="evidence" value="ECO:0007669"/>
    <property type="project" value="InterPro"/>
</dbReference>
<comment type="similarity">
    <text evidence="1 3">Belongs to the GcvH family.</text>
</comment>
<dbReference type="PANTHER" id="PTHR11715:SF3">
    <property type="entry name" value="GLYCINE CLEAVAGE SYSTEM H PROTEIN-RELATED"/>
    <property type="match status" value="1"/>
</dbReference>
<sequence>MRMMFTAEHEWISTEDGNIATVGITHYAQNALGDIVFVELPAIGSDLKKGEVSAVVESVKAASDIYMPVGGTVIEVNEALQANPALVNTDPMGLGWFFKIRLAHMDELDALVDKASYDKLVSNT</sequence>
<evidence type="ECO:0000256" key="3">
    <source>
        <dbReference type="HAMAP-Rule" id="MF_00272"/>
    </source>
</evidence>
<comment type="cofactor">
    <cofactor evidence="3">
        <name>(R)-lipoate</name>
        <dbReference type="ChEBI" id="CHEBI:83088"/>
    </cofactor>
    <text evidence="3">Binds 1 lipoyl cofactor covalently.</text>
</comment>
<dbReference type="PROSITE" id="PS50968">
    <property type="entry name" value="BIOTINYL_LIPOYL"/>
    <property type="match status" value="1"/>
</dbReference>
<dbReference type="InterPro" id="IPR000089">
    <property type="entry name" value="Biotin_lipoyl"/>
</dbReference>
<feature type="modified residue" description="N6-lipoyllysine" evidence="3 4">
    <location>
        <position position="60"/>
    </location>
</feature>
<evidence type="ECO:0000256" key="2">
    <source>
        <dbReference type="ARBA" id="ARBA00022823"/>
    </source>
</evidence>
<comment type="caution">
    <text evidence="6">The sequence shown here is derived from an EMBL/GenBank/DDBJ whole genome shotgun (WGS) entry which is preliminary data.</text>
</comment>
<dbReference type="EMBL" id="MHLO01000016">
    <property type="protein sequence ID" value="OGZ12641.1"/>
    <property type="molecule type" value="Genomic_DNA"/>
</dbReference>
<comment type="function">
    <text evidence="3">The glycine cleavage system catalyzes the degradation of glycine. The H protein shuttles the methylamine group of glycine from the P protein to the T protein.</text>
</comment>
<dbReference type="Gene3D" id="2.40.50.100">
    <property type="match status" value="1"/>
</dbReference>
<dbReference type="GO" id="GO:0009249">
    <property type="term" value="P:protein lipoylation"/>
    <property type="evidence" value="ECO:0007669"/>
    <property type="project" value="TreeGrafter"/>
</dbReference>
<protein>
    <recommendedName>
        <fullName evidence="3">Glycine cleavage system H protein</fullName>
    </recommendedName>
</protein>
<dbReference type="InterPro" id="IPR002930">
    <property type="entry name" value="GCV_H"/>
</dbReference>
<dbReference type="AlphaFoldDB" id="A0A1G2DI52"/>
<dbReference type="HAMAP" id="MF_00272">
    <property type="entry name" value="GcvH"/>
    <property type="match status" value="1"/>
</dbReference>
<evidence type="ECO:0000313" key="7">
    <source>
        <dbReference type="Proteomes" id="UP000178636"/>
    </source>
</evidence>
<proteinExistence type="inferred from homology"/>
<dbReference type="Proteomes" id="UP000178636">
    <property type="component" value="Unassembled WGS sequence"/>
</dbReference>
<dbReference type="CDD" id="cd06848">
    <property type="entry name" value="GCS_H"/>
    <property type="match status" value="1"/>
</dbReference>
<keyword evidence="2 3" id="KW-0450">Lipoyl</keyword>
<evidence type="ECO:0000259" key="5">
    <source>
        <dbReference type="PROSITE" id="PS50968"/>
    </source>
</evidence>
<dbReference type="GO" id="GO:0005829">
    <property type="term" value="C:cytosol"/>
    <property type="evidence" value="ECO:0007669"/>
    <property type="project" value="TreeGrafter"/>
</dbReference>
<accession>A0A1G2DI52</accession>
<reference evidence="6 7" key="1">
    <citation type="journal article" date="2016" name="Nat. Commun.">
        <title>Thousands of microbial genomes shed light on interconnected biogeochemical processes in an aquifer system.</title>
        <authorList>
            <person name="Anantharaman K."/>
            <person name="Brown C.T."/>
            <person name="Hug L.A."/>
            <person name="Sharon I."/>
            <person name="Castelle C.J."/>
            <person name="Probst A.J."/>
            <person name="Thomas B.C."/>
            <person name="Singh A."/>
            <person name="Wilkins M.J."/>
            <person name="Karaoz U."/>
            <person name="Brodie E.L."/>
            <person name="Williams K.H."/>
            <person name="Hubbard S.S."/>
            <person name="Banfield J.F."/>
        </authorList>
    </citation>
    <scope>NUCLEOTIDE SEQUENCE [LARGE SCALE GENOMIC DNA]</scope>
</reference>
<dbReference type="NCBIfam" id="TIGR00527">
    <property type="entry name" value="gcvH"/>
    <property type="match status" value="1"/>
</dbReference>
<dbReference type="SUPFAM" id="SSF51230">
    <property type="entry name" value="Single hybrid motif"/>
    <property type="match status" value="1"/>
</dbReference>
<evidence type="ECO:0000256" key="1">
    <source>
        <dbReference type="ARBA" id="ARBA00009249"/>
    </source>
</evidence>
<feature type="domain" description="Lipoyl-binding" evidence="5">
    <location>
        <begin position="19"/>
        <end position="101"/>
    </location>
</feature>
<dbReference type="NCBIfam" id="NF002270">
    <property type="entry name" value="PRK01202.1"/>
    <property type="match status" value="1"/>
</dbReference>
<evidence type="ECO:0000313" key="6">
    <source>
        <dbReference type="EMBL" id="OGZ12641.1"/>
    </source>
</evidence>
<dbReference type="Pfam" id="PF01597">
    <property type="entry name" value="GCV_H"/>
    <property type="match status" value="1"/>
</dbReference>
<name>A0A1G2DI52_9BACT</name>
<dbReference type="STRING" id="1798664.A3C93_06040"/>
<gene>
    <name evidence="3" type="primary">gcvH</name>
    <name evidence="6" type="ORF">A3C93_06040</name>
</gene>
<dbReference type="PANTHER" id="PTHR11715">
    <property type="entry name" value="GLYCINE CLEAVAGE SYSTEM H PROTEIN"/>
    <property type="match status" value="1"/>
</dbReference>
<dbReference type="InterPro" id="IPR011053">
    <property type="entry name" value="Single_hybrid_motif"/>
</dbReference>